<proteinExistence type="predicted"/>
<protein>
    <submittedName>
        <fullName evidence="1">Uncharacterized protein</fullName>
    </submittedName>
</protein>
<dbReference type="EMBL" id="JBHSXS010000013">
    <property type="protein sequence ID" value="MFC6882511.1"/>
    <property type="molecule type" value="Genomic_DNA"/>
</dbReference>
<evidence type="ECO:0000313" key="2">
    <source>
        <dbReference type="Proteomes" id="UP001596380"/>
    </source>
</evidence>
<sequence>MEAPVLRAIELLVPGISSVTRYVRYYALYAALGAHAADHDLDGAASLRLLRRSEVVLAAVSRLHDDPDAWPGMGHAVDEVRHALDGDVLRTDAAARMEDADHPYSPRRSGFWSQYLGPSTVLGTAVNEGDVPRPGKHACPPEVEALFAPVLSAADADVLDGARLRALAPLAMQAPERPEVPWMRGLFTATRNGRHDPEEWGPDDRRRRATFRMLGRAVVLHGGDAVLGWEEYARSAVAFGPEAETDPVLRGVDNVLGWRGLLLRNYSVSAWRRLWAALVRSIGSQDGEADRSLDELRAWLADPMPATSLRACLEELPDTMSGGHPASAERQIMQDADRRDPVVNVKLLLVGGRRAGELSGEARTTFLGTQHDILNPLWVARLIDDFANRPMRDLAVRLVDDMLAQARRIALAKTQPDANGRMKVFSRVHERGGRYYKTGDEGDGDIGTRLHQAGDFAEQLGLLTRADDGRASLTPPGAELLEVGE</sequence>
<reference evidence="2" key="1">
    <citation type="journal article" date="2019" name="Int. J. Syst. Evol. Microbiol.">
        <title>The Global Catalogue of Microorganisms (GCM) 10K type strain sequencing project: providing services to taxonomists for standard genome sequencing and annotation.</title>
        <authorList>
            <consortium name="The Broad Institute Genomics Platform"/>
            <consortium name="The Broad Institute Genome Sequencing Center for Infectious Disease"/>
            <person name="Wu L."/>
            <person name="Ma J."/>
        </authorList>
    </citation>
    <scope>NUCLEOTIDE SEQUENCE [LARGE SCALE GENOMIC DNA]</scope>
    <source>
        <strain evidence="2">JCM 3369</strain>
    </source>
</reference>
<dbReference type="Proteomes" id="UP001596380">
    <property type="component" value="Unassembled WGS sequence"/>
</dbReference>
<accession>A0ABW2CL32</accession>
<organism evidence="1 2">
    <name type="scientific">Actinomadura yumaensis</name>
    <dbReference type="NCBI Taxonomy" id="111807"/>
    <lineage>
        <taxon>Bacteria</taxon>
        <taxon>Bacillati</taxon>
        <taxon>Actinomycetota</taxon>
        <taxon>Actinomycetes</taxon>
        <taxon>Streptosporangiales</taxon>
        <taxon>Thermomonosporaceae</taxon>
        <taxon>Actinomadura</taxon>
    </lineage>
</organism>
<evidence type="ECO:0000313" key="1">
    <source>
        <dbReference type="EMBL" id="MFC6882511.1"/>
    </source>
</evidence>
<gene>
    <name evidence="1" type="ORF">ACFQKB_22340</name>
</gene>
<keyword evidence="2" id="KW-1185">Reference proteome</keyword>
<dbReference type="RefSeq" id="WP_160826643.1">
    <property type="nucleotide sequence ID" value="NZ_JBHSXS010000013.1"/>
</dbReference>
<name>A0ABW2CL32_9ACTN</name>
<comment type="caution">
    <text evidence="1">The sequence shown here is derived from an EMBL/GenBank/DDBJ whole genome shotgun (WGS) entry which is preliminary data.</text>
</comment>